<sequence>MKSYKTHESLYMTGQAHQIMNTLRHWLSDYGPDMQVIDLIRKSHNVLPLIRNSK</sequence>
<proteinExistence type="predicted"/>
<organism evidence="1 2">
    <name type="scientific">Paenibacillus gallinarum</name>
    <dbReference type="NCBI Taxonomy" id="2762232"/>
    <lineage>
        <taxon>Bacteria</taxon>
        <taxon>Bacillati</taxon>
        <taxon>Bacillota</taxon>
        <taxon>Bacilli</taxon>
        <taxon>Bacillales</taxon>
        <taxon>Paenibacillaceae</taxon>
        <taxon>Paenibacillus</taxon>
    </lineage>
</organism>
<name>A0ABR8SWV1_9BACL</name>
<accession>A0ABR8SWV1</accession>
<dbReference type="RefSeq" id="WP_191799182.1">
    <property type="nucleotide sequence ID" value="NZ_JACSQL010000002.1"/>
</dbReference>
<keyword evidence="2" id="KW-1185">Reference proteome</keyword>
<gene>
    <name evidence="1" type="ORF">H9647_07840</name>
</gene>
<evidence type="ECO:0000313" key="1">
    <source>
        <dbReference type="EMBL" id="MBD7967971.1"/>
    </source>
</evidence>
<dbReference type="EMBL" id="JACSQL010000002">
    <property type="protein sequence ID" value="MBD7967971.1"/>
    <property type="molecule type" value="Genomic_DNA"/>
</dbReference>
<dbReference type="Proteomes" id="UP000608071">
    <property type="component" value="Unassembled WGS sequence"/>
</dbReference>
<reference evidence="1 2" key="1">
    <citation type="submission" date="2020-08" db="EMBL/GenBank/DDBJ databases">
        <title>A Genomic Blueprint of the Chicken Gut Microbiome.</title>
        <authorList>
            <person name="Gilroy R."/>
            <person name="Ravi A."/>
            <person name="Getino M."/>
            <person name="Pursley I."/>
            <person name="Horton D.L."/>
            <person name="Alikhan N.-F."/>
            <person name="Baker D."/>
            <person name="Gharbi K."/>
            <person name="Hall N."/>
            <person name="Watson M."/>
            <person name="Adriaenssens E.M."/>
            <person name="Foster-Nyarko E."/>
            <person name="Jarju S."/>
            <person name="Secka A."/>
            <person name="Antonio M."/>
            <person name="Oren A."/>
            <person name="Chaudhuri R."/>
            <person name="La Ragione R.M."/>
            <person name="Hildebrand F."/>
            <person name="Pallen M.J."/>
        </authorList>
    </citation>
    <scope>NUCLEOTIDE SEQUENCE [LARGE SCALE GENOMIC DNA]</scope>
    <source>
        <strain evidence="1 2">Sa2BVA9</strain>
    </source>
</reference>
<evidence type="ECO:0000313" key="2">
    <source>
        <dbReference type="Proteomes" id="UP000608071"/>
    </source>
</evidence>
<comment type="caution">
    <text evidence="1">The sequence shown here is derived from an EMBL/GenBank/DDBJ whole genome shotgun (WGS) entry which is preliminary data.</text>
</comment>
<protein>
    <submittedName>
        <fullName evidence="1">Z-ring formation inhibitor MciZ</fullName>
    </submittedName>
</protein>